<accession>A0AA36AIY9</accession>
<gene>
    <name evidence="2" type="ORF">OCTVUL_1B014309</name>
</gene>
<feature type="region of interest" description="Disordered" evidence="1">
    <location>
        <begin position="1"/>
        <end position="48"/>
    </location>
</feature>
<name>A0AA36AIY9_OCTVU</name>
<reference evidence="2" key="1">
    <citation type="submission" date="2023-08" db="EMBL/GenBank/DDBJ databases">
        <authorList>
            <person name="Alioto T."/>
            <person name="Alioto T."/>
            <person name="Gomez Garrido J."/>
        </authorList>
    </citation>
    <scope>NUCLEOTIDE SEQUENCE</scope>
</reference>
<dbReference type="EMBL" id="OX597814">
    <property type="protein sequence ID" value="CAI9715872.1"/>
    <property type="molecule type" value="Genomic_DNA"/>
</dbReference>
<evidence type="ECO:0000313" key="3">
    <source>
        <dbReference type="Proteomes" id="UP001162480"/>
    </source>
</evidence>
<dbReference type="AlphaFoldDB" id="A0AA36AIY9"/>
<sequence>MLAALSSLDNNNNNNNNHSNINNNNSNNNYNSNKTSNNKFTKGKIRKRQCERRSQSLWFLPWDSCANNNSSNNSNHNNNNNSCDRNSSYCNVGERYRPEARVLGSSGPRVYTKVGPVVTMGILNTFWTIVLLVLTLADCTPATVYISNGTNILKIRKGHKKESIFSQLFKFELNNIIVNNSHLKLILRESSLKYNTEHTVKLQTTLTMERQSVTSLSFYSCAKSY</sequence>
<dbReference type="Proteomes" id="UP001162480">
    <property type="component" value="Chromosome 1"/>
</dbReference>
<protein>
    <submittedName>
        <fullName evidence="2">Uncharacterized protein</fullName>
    </submittedName>
</protein>
<evidence type="ECO:0000313" key="2">
    <source>
        <dbReference type="EMBL" id="CAI9715872.1"/>
    </source>
</evidence>
<proteinExistence type="predicted"/>
<evidence type="ECO:0000256" key="1">
    <source>
        <dbReference type="SAM" id="MobiDB-lite"/>
    </source>
</evidence>
<feature type="compositionally biased region" description="Low complexity" evidence="1">
    <location>
        <begin position="1"/>
        <end position="38"/>
    </location>
</feature>
<organism evidence="2 3">
    <name type="scientific">Octopus vulgaris</name>
    <name type="common">Common octopus</name>
    <dbReference type="NCBI Taxonomy" id="6645"/>
    <lineage>
        <taxon>Eukaryota</taxon>
        <taxon>Metazoa</taxon>
        <taxon>Spiralia</taxon>
        <taxon>Lophotrochozoa</taxon>
        <taxon>Mollusca</taxon>
        <taxon>Cephalopoda</taxon>
        <taxon>Coleoidea</taxon>
        <taxon>Octopodiformes</taxon>
        <taxon>Octopoda</taxon>
        <taxon>Incirrata</taxon>
        <taxon>Octopodidae</taxon>
        <taxon>Octopus</taxon>
    </lineage>
</organism>
<keyword evidence="3" id="KW-1185">Reference proteome</keyword>